<accession>A0A2H0KNC1</accession>
<reference evidence="1 2" key="1">
    <citation type="submission" date="2017-09" db="EMBL/GenBank/DDBJ databases">
        <title>Depth-based differentiation of microbial function through sediment-hosted aquifers and enrichment of novel symbionts in the deep terrestrial subsurface.</title>
        <authorList>
            <person name="Probst A.J."/>
            <person name="Ladd B."/>
            <person name="Jarett J.K."/>
            <person name="Geller-Mcgrath D.E."/>
            <person name="Sieber C.M."/>
            <person name="Emerson J.B."/>
            <person name="Anantharaman K."/>
            <person name="Thomas B.C."/>
            <person name="Malmstrom R."/>
            <person name="Stieglmeier M."/>
            <person name="Klingl A."/>
            <person name="Woyke T."/>
            <person name="Ryan C.M."/>
            <person name="Banfield J.F."/>
        </authorList>
    </citation>
    <scope>NUCLEOTIDE SEQUENCE [LARGE SCALE GENOMIC DNA]</scope>
    <source>
        <strain evidence="1">CG11_big_fil_rev_8_21_14_0_20_35_14</strain>
    </source>
</reference>
<organism evidence="1 2">
    <name type="scientific">Candidatus Roizmanbacteria bacterium CG11_big_fil_rev_8_21_14_0_20_35_14</name>
    <dbReference type="NCBI Taxonomy" id="1974855"/>
    <lineage>
        <taxon>Bacteria</taxon>
        <taxon>Candidatus Roizmaniibacteriota</taxon>
    </lineage>
</organism>
<protein>
    <submittedName>
        <fullName evidence="1">Uncharacterized protein</fullName>
    </submittedName>
</protein>
<gene>
    <name evidence="1" type="ORF">COV86_01310</name>
</gene>
<dbReference type="AlphaFoldDB" id="A0A2H0KNC1"/>
<sequence length="67" mass="7272">MYILFSINQEKISPKITPQISPSESIKITATITPTPTTIESDNPNNIDVGNIETDLNDIGKDVGSLQ</sequence>
<evidence type="ECO:0000313" key="2">
    <source>
        <dbReference type="Proteomes" id="UP000229570"/>
    </source>
</evidence>
<name>A0A2H0KNC1_9BACT</name>
<dbReference type="Proteomes" id="UP000229570">
    <property type="component" value="Unassembled WGS sequence"/>
</dbReference>
<evidence type="ECO:0000313" key="1">
    <source>
        <dbReference type="EMBL" id="PIQ72738.1"/>
    </source>
</evidence>
<proteinExistence type="predicted"/>
<comment type="caution">
    <text evidence="1">The sequence shown here is derived from an EMBL/GenBank/DDBJ whole genome shotgun (WGS) entry which is preliminary data.</text>
</comment>
<dbReference type="EMBL" id="PCVL01000013">
    <property type="protein sequence ID" value="PIQ72738.1"/>
    <property type="molecule type" value="Genomic_DNA"/>
</dbReference>